<sequence>MNKTALALRHVVSEDLGQLAPLLARSGYQVRHFDVGVDSFDQVSPLDADLLIVLGGPIAVYDTEAYPWLRAEIAWLRARLLEDLPTLGLGLGAQLMAAALHARVYPGSCGKEIGWSRLQAGPHLDEHAWLRQLVDQETRVLHWHGDTFDLPRGARHLASSDMYPHQAFAWGRHCLALQFHPEVDVRTVEQWMLGHAHEIAHTRNISLARLRADAQQYGRRFEEAARRFWQGWLHSLDGLDGSEEHRRSA</sequence>
<dbReference type="InterPro" id="IPR017926">
    <property type="entry name" value="GATASE"/>
</dbReference>
<dbReference type="Proteomes" id="UP000000329">
    <property type="component" value="Chromosome"/>
</dbReference>
<dbReference type="KEGG" id="hse:Hsero_0044"/>
<dbReference type="Gene3D" id="3.40.50.880">
    <property type="match status" value="1"/>
</dbReference>
<evidence type="ECO:0000259" key="1">
    <source>
        <dbReference type="Pfam" id="PF00117"/>
    </source>
</evidence>
<dbReference type="RefSeq" id="WP_013232129.1">
    <property type="nucleotide sequence ID" value="NC_014323.1"/>
</dbReference>
<keyword evidence="3" id="KW-1185">Reference proteome</keyword>
<dbReference type="PANTHER" id="PTHR42695">
    <property type="entry name" value="GLUTAMINE AMIDOTRANSFERASE YLR126C-RELATED"/>
    <property type="match status" value="1"/>
</dbReference>
<dbReference type="SUPFAM" id="SSF52317">
    <property type="entry name" value="Class I glutamine amidotransferase-like"/>
    <property type="match status" value="1"/>
</dbReference>
<dbReference type="eggNOG" id="COG0518">
    <property type="taxonomic scope" value="Bacteria"/>
</dbReference>
<dbReference type="EMBL" id="CP002039">
    <property type="protein sequence ID" value="ADJ61574.1"/>
    <property type="molecule type" value="Genomic_DNA"/>
</dbReference>
<dbReference type="PROSITE" id="PS51273">
    <property type="entry name" value="GATASE_TYPE_1"/>
    <property type="match status" value="1"/>
</dbReference>
<name>D8ITT3_HERSS</name>
<keyword evidence="2" id="KW-0315">Glutamine amidotransferase</keyword>
<dbReference type="GO" id="GO:0005829">
    <property type="term" value="C:cytosol"/>
    <property type="evidence" value="ECO:0007669"/>
    <property type="project" value="TreeGrafter"/>
</dbReference>
<dbReference type="PANTHER" id="PTHR42695:SF5">
    <property type="entry name" value="GLUTAMINE AMIDOTRANSFERASE YLR126C-RELATED"/>
    <property type="match status" value="1"/>
</dbReference>
<dbReference type="CDD" id="cd01741">
    <property type="entry name" value="GATase1_1"/>
    <property type="match status" value="1"/>
</dbReference>
<dbReference type="STRING" id="757424.Hsero_0044"/>
<accession>D8ITT3</accession>
<dbReference type="InterPro" id="IPR044992">
    <property type="entry name" value="ChyE-like"/>
</dbReference>
<dbReference type="InterPro" id="IPR029062">
    <property type="entry name" value="Class_I_gatase-like"/>
</dbReference>
<feature type="domain" description="Glutamine amidotransferase" evidence="1">
    <location>
        <begin position="29"/>
        <end position="190"/>
    </location>
</feature>
<keyword evidence="2" id="KW-0808">Transferase</keyword>
<dbReference type="OrthoDB" id="9813383at2"/>
<evidence type="ECO:0000313" key="2">
    <source>
        <dbReference type="EMBL" id="ADJ61574.1"/>
    </source>
</evidence>
<dbReference type="GeneID" id="29392857"/>
<dbReference type="GO" id="GO:0016740">
    <property type="term" value="F:transferase activity"/>
    <property type="evidence" value="ECO:0007669"/>
    <property type="project" value="UniProtKB-KW"/>
</dbReference>
<dbReference type="Pfam" id="PF00117">
    <property type="entry name" value="GATase"/>
    <property type="match status" value="1"/>
</dbReference>
<protein>
    <submittedName>
        <fullName evidence="2">Glutamine amidotransferase protein</fullName>
    </submittedName>
</protein>
<dbReference type="HOGENOM" id="CLU_054974_3_1_4"/>
<dbReference type="NCBIfam" id="NF005458">
    <property type="entry name" value="PRK07053.1"/>
    <property type="match status" value="1"/>
</dbReference>
<dbReference type="AlphaFoldDB" id="D8ITT3"/>
<organism evidence="2 3">
    <name type="scientific">Herbaspirillum seropedicae (strain SmR1)</name>
    <dbReference type="NCBI Taxonomy" id="757424"/>
    <lineage>
        <taxon>Bacteria</taxon>
        <taxon>Pseudomonadati</taxon>
        <taxon>Pseudomonadota</taxon>
        <taxon>Betaproteobacteria</taxon>
        <taxon>Burkholderiales</taxon>
        <taxon>Oxalobacteraceae</taxon>
        <taxon>Herbaspirillum</taxon>
    </lineage>
</organism>
<evidence type="ECO:0000313" key="3">
    <source>
        <dbReference type="Proteomes" id="UP000000329"/>
    </source>
</evidence>
<proteinExistence type="predicted"/>
<reference evidence="2 3" key="1">
    <citation type="submission" date="2010-04" db="EMBL/GenBank/DDBJ databases">
        <title>The genome of Herbaspirillum seropedicae SmR1, an endophytic, nitrogen-fixing, plant-growth promoting beta-Proteobacteria.</title>
        <authorList>
            <person name="Pedrosa F.O."/>
            <person name="Monteiro R.A."/>
            <person name="Wassem R."/>
            <person name="Cruz L.M."/>
            <person name="Ayub R.A."/>
            <person name="Colauto N.B."/>
            <person name="Fernandez M.A."/>
            <person name="Fungaro M.H.P."/>
            <person name="Grisard E.C."/>
            <person name="Hungria M."/>
            <person name="Madeira H.M.F."/>
            <person name="Nodari R.O."/>
            <person name="Osaku C.A."/>
            <person name="Petzl-Erler M.L."/>
            <person name="Terenzi H."/>
            <person name="Vieira L.G.E."/>
            <person name="Almeida M.I.M."/>
            <person name="Alves L.R."/>
            <person name="Arantes O.M.N."/>
            <person name="Balsanelli E."/>
            <person name="Barcellos F.G."/>
            <person name="Baura V.A."/>
            <person name="Binde D.R."/>
            <person name="Campo R.J."/>
            <person name="Chubatsu L.S."/>
            <person name="Chueire L.M.O."/>
            <person name="Ciferri R.R."/>
            <person name="Correa L.C."/>
            <person name="da Conceicao Silva J.L."/>
            <person name="Dabul A.N.G."/>
            <person name="Dambros B.P."/>
            <person name="Faoro H."/>
            <person name="Favetti A."/>
            <person name="Friedermann G."/>
            <person name="Furlaneto M.C."/>
            <person name="Gasques L.S."/>
            <person name="Gimenes C.C.T."/>
            <person name="Gioppo N.M.R."/>
            <person name="Glienke-Blanco C."/>
            <person name="Godoy L.P."/>
            <person name="Guerra M.P."/>
            <person name="Karp S."/>
            <person name="Kava-Cordeiro V."/>
            <person name="Margarido V.P."/>
            <person name="Mathioni S.M."/>
            <person name="Menck-Soares M.A."/>
            <person name="Murace N.K."/>
            <person name="Nicolas M.F."/>
            <person name="Oliveira C.E.C."/>
            <person name="Pagnan N.A.B."/>
            <person name="Pamphile J.A."/>
            <person name="Patussi E.V."/>
            <person name="Pereira L.F.P."/>
            <person name="Pereira-Ferrari L."/>
            <person name="Pinto F.G.S."/>
            <person name="Precoma C."/>
            <person name="Prioli A.J."/>
            <person name="Prioli S.M.A.P."/>
            <person name="Raittz R.T."/>
            <person name="Ramos H.J.O."/>
            <person name="Ribeiro E.M.S.F."/>
            <person name="Rigo L.U."/>
            <person name="Rocha C.L.M.S.C."/>
            <person name="Rocha S.N."/>
            <person name="Santos K."/>
            <person name="Satori D."/>
            <person name="Silva A.G."/>
            <person name="Simao R.C.G."/>
            <person name="Soares M.A.M."/>
            <person name="Souza E.M."/>
            <person name="Steffens M.B.R."/>
            <person name="Steindel M."/>
            <person name="Tadra-Sfeir M.Z."/>
            <person name="Takahashi E.K."/>
            <person name="Torres R.A."/>
            <person name="Valle J.S."/>
            <person name="Vernal J.I."/>
            <person name="Vilas-Boas L.A."/>
            <person name="Watanabe M.A.E."/>
            <person name="Weiss V.A."/>
            <person name="Yates M.A."/>
            <person name="Souza E.M."/>
        </authorList>
    </citation>
    <scope>NUCLEOTIDE SEQUENCE [LARGE SCALE GENOMIC DNA]</scope>
    <source>
        <strain evidence="2 3">SmR1</strain>
    </source>
</reference>
<gene>
    <name evidence="2" type="ordered locus">Hsero_0044</name>
</gene>